<keyword evidence="1" id="KW-0812">Transmembrane</keyword>
<dbReference type="RefSeq" id="YP_001497247.1">
    <property type="nucleotide sequence ID" value="NC_009898.1"/>
</dbReference>
<name>A7IVS6_PBCVN</name>
<keyword evidence="1" id="KW-1133">Transmembrane helix</keyword>
<sequence>MTFDALKILVNTSDASTLPVATTFPVIFTFCVPTTIAGTFVSPAPLPTKNAFVMMFPMMFICPTAIALPATITPVDTLAALTFSGANTLPMMLIGCVLVAEIPAIVEPLPTKYAAETFPTTETCPDSITFPALIIVVVMFCVSTFALATTFPTMSMFAERGTVSCTDSNNIPFPIK</sequence>
<organismHost>
    <name type="scientific">Chlorella</name>
    <dbReference type="NCBI Taxonomy" id="3071"/>
</organismHost>
<keyword evidence="3" id="KW-1185">Reference proteome</keyword>
<organism evidence="2 3">
    <name type="scientific">Paramecium bursaria Chlorella virus NY2A</name>
    <name type="common">PBCV-NY2A</name>
    <dbReference type="NCBI Taxonomy" id="46021"/>
    <lineage>
        <taxon>Viruses</taxon>
        <taxon>Varidnaviria</taxon>
        <taxon>Bamfordvirae</taxon>
        <taxon>Nucleocytoviricota</taxon>
        <taxon>Megaviricetes</taxon>
        <taxon>Algavirales</taxon>
        <taxon>Phycodnaviridae</taxon>
        <taxon>Chlorovirus</taxon>
        <taxon>Chlorovirus americanus</taxon>
    </lineage>
</organism>
<evidence type="ECO:0000256" key="1">
    <source>
        <dbReference type="SAM" id="Phobius"/>
    </source>
</evidence>
<evidence type="ECO:0000313" key="3">
    <source>
        <dbReference type="Proteomes" id="UP000202419"/>
    </source>
</evidence>
<evidence type="ECO:0000313" key="2">
    <source>
        <dbReference type="EMBL" id="ABT14450.1"/>
    </source>
</evidence>
<protein>
    <submittedName>
        <fullName evidence="2">Uncharacterized protein b051R</fullName>
    </submittedName>
</protein>
<gene>
    <name evidence="2" type="primary">b051R</name>
    <name evidence="2" type="ORF">NY2A_b051R</name>
</gene>
<feature type="transmembrane region" description="Helical" evidence="1">
    <location>
        <begin position="20"/>
        <end position="40"/>
    </location>
</feature>
<dbReference type="GeneID" id="5659286"/>
<dbReference type="KEGG" id="vg:5659286"/>
<feature type="transmembrane region" description="Helical" evidence="1">
    <location>
        <begin position="128"/>
        <end position="151"/>
    </location>
</feature>
<dbReference type="Proteomes" id="UP000202419">
    <property type="component" value="Segment"/>
</dbReference>
<dbReference type="OrthoDB" id="34739at10239"/>
<proteinExistence type="predicted"/>
<accession>A7IVS6</accession>
<feature type="transmembrane region" description="Helical" evidence="1">
    <location>
        <begin position="52"/>
        <end position="72"/>
    </location>
</feature>
<dbReference type="EMBL" id="DQ491002">
    <property type="protein sequence ID" value="ABT14450.1"/>
    <property type="molecule type" value="Genomic_DNA"/>
</dbReference>
<reference evidence="2 3" key="1">
    <citation type="journal article" date="2007" name="Virology">
        <title>Sequence and annotation of the 369-kb NY-2A and the 345-kb AR158 viruses that infect Chlorella NC64A.</title>
        <authorList>
            <person name="Fitzgerald L.A."/>
            <person name="Graves M.V."/>
            <person name="Li X."/>
            <person name="Feldblyum T."/>
            <person name="Nierman W.C."/>
            <person name="Van Etten J.L."/>
        </authorList>
    </citation>
    <scope>NUCLEOTIDE SEQUENCE [LARGE SCALE GENOMIC DNA]</scope>
    <source>
        <strain evidence="2 3">NY-2A</strain>
    </source>
</reference>
<keyword evidence="1" id="KW-0472">Membrane</keyword>